<reference evidence="1 2" key="1">
    <citation type="journal article" date="2023" name="G3 (Bethesda)">
        <title>A haplotype-resolved chromosome-scale genome for Quercus rubra L. provides insights into the genetics of adaptive traits for red oak species.</title>
        <authorList>
            <person name="Kapoor B."/>
            <person name="Jenkins J."/>
            <person name="Schmutz J."/>
            <person name="Zhebentyayeva T."/>
            <person name="Kuelheim C."/>
            <person name="Coggeshall M."/>
            <person name="Heim C."/>
            <person name="Lasky J.R."/>
            <person name="Leites L."/>
            <person name="Islam-Faridi N."/>
            <person name="Romero-Severson J."/>
            <person name="DeLeo V.L."/>
            <person name="Lucas S.M."/>
            <person name="Lazic D."/>
            <person name="Gailing O."/>
            <person name="Carlson J."/>
            <person name="Staton M."/>
        </authorList>
    </citation>
    <scope>NUCLEOTIDE SEQUENCE [LARGE SCALE GENOMIC DNA]</scope>
    <source>
        <strain evidence="1">Pseudo-F2</strain>
    </source>
</reference>
<dbReference type="Proteomes" id="UP001324115">
    <property type="component" value="Unassembled WGS sequence"/>
</dbReference>
<evidence type="ECO:0000313" key="1">
    <source>
        <dbReference type="EMBL" id="KAK4605039.1"/>
    </source>
</evidence>
<accession>A0AAN7GCD6</accession>
<keyword evidence="2" id="KW-1185">Reference proteome</keyword>
<sequence length="50" mass="5693">MPQPSDGALRVVMLIPSDGIGPLVIGAVERRRMLRESWRNRFGTMRLRLS</sequence>
<gene>
    <name evidence="1" type="ORF">RGQ29_013210</name>
</gene>
<organism evidence="1 2">
    <name type="scientific">Quercus rubra</name>
    <name type="common">Northern red oak</name>
    <name type="synonym">Quercus borealis</name>
    <dbReference type="NCBI Taxonomy" id="3512"/>
    <lineage>
        <taxon>Eukaryota</taxon>
        <taxon>Viridiplantae</taxon>
        <taxon>Streptophyta</taxon>
        <taxon>Embryophyta</taxon>
        <taxon>Tracheophyta</taxon>
        <taxon>Spermatophyta</taxon>
        <taxon>Magnoliopsida</taxon>
        <taxon>eudicotyledons</taxon>
        <taxon>Gunneridae</taxon>
        <taxon>Pentapetalae</taxon>
        <taxon>rosids</taxon>
        <taxon>fabids</taxon>
        <taxon>Fagales</taxon>
        <taxon>Fagaceae</taxon>
        <taxon>Quercus</taxon>
    </lineage>
</organism>
<evidence type="ECO:0000313" key="2">
    <source>
        <dbReference type="Proteomes" id="UP001324115"/>
    </source>
</evidence>
<name>A0AAN7GCD6_QUERU</name>
<comment type="caution">
    <text evidence="1">The sequence shown here is derived from an EMBL/GenBank/DDBJ whole genome shotgun (WGS) entry which is preliminary data.</text>
</comment>
<protein>
    <submittedName>
        <fullName evidence="1">Uncharacterized protein</fullName>
    </submittedName>
</protein>
<proteinExistence type="predicted"/>
<dbReference type="EMBL" id="JAXUIC010000002">
    <property type="protein sequence ID" value="KAK4605039.1"/>
    <property type="molecule type" value="Genomic_DNA"/>
</dbReference>
<dbReference type="AlphaFoldDB" id="A0AAN7GCD6"/>